<dbReference type="EMBL" id="SUNJ01011881">
    <property type="protein sequence ID" value="TPP58558.1"/>
    <property type="molecule type" value="Genomic_DNA"/>
</dbReference>
<organism evidence="1 2">
    <name type="scientific">Fasciola gigantica</name>
    <name type="common">Giant liver fluke</name>
    <dbReference type="NCBI Taxonomy" id="46835"/>
    <lineage>
        <taxon>Eukaryota</taxon>
        <taxon>Metazoa</taxon>
        <taxon>Spiralia</taxon>
        <taxon>Lophotrochozoa</taxon>
        <taxon>Platyhelminthes</taxon>
        <taxon>Trematoda</taxon>
        <taxon>Digenea</taxon>
        <taxon>Plagiorchiida</taxon>
        <taxon>Echinostomata</taxon>
        <taxon>Echinostomatoidea</taxon>
        <taxon>Fasciolidae</taxon>
        <taxon>Fasciola</taxon>
    </lineage>
</organism>
<proteinExistence type="predicted"/>
<dbReference type="STRING" id="46835.A0A504YK30"/>
<accession>A0A504YK30</accession>
<gene>
    <name evidence="1" type="ORF">FGIG_07055</name>
</gene>
<comment type="caution">
    <text evidence="1">The sequence shown here is derived from an EMBL/GenBank/DDBJ whole genome shotgun (WGS) entry which is preliminary data.</text>
</comment>
<evidence type="ECO:0000313" key="2">
    <source>
        <dbReference type="Proteomes" id="UP000316759"/>
    </source>
</evidence>
<evidence type="ECO:0000313" key="1">
    <source>
        <dbReference type="EMBL" id="TPP58558.1"/>
    </source>
</evidence>
<dbReference type="AlphaFoldDB" id="A0A504YK30"/>
<protein>
    <submittedName>
        <fullName evidence="1">Uncharacterized protein</fullName>
    </submittedName>
</protein>
<name>A0A504YK30_FASGI</name>
<sequence>MLPHHPESRRTGLRIDWQVFLDAPIDKTDKLLDVVCYTEPVFTPNRPSSYGSLADGHELGLVSTAENRGPGIVKLLVRPHDGLLIWQSDRANIAPKPISPRNLFYIRPEQTVLNPLQDGQVEIVYDPTEAAELMDCVNELGFKARALGYVTDDDDEGRKNEFNQTVLCRTSALETDRITLFITAELEKPGLRIDMDDCRLTKSQQSSDLTYTVPFVMGIGELLFRHETCPTNQIERESSDSQICVCERKSNDDIVALHEQVLLLRNVRVRSTNRMPIRVCLACLGDSHFGFLPIEAEEKLQRERIYPEPVVLRSSSVILIPPRETRKV</sequence>
<keyword evidence="2" id="KW-1185">Reference proteome</keyword>
<reference evidence="1 2" key="1">
    <citation type="submission" date="2019-04" db="EMBL/GenBank/DDBJ databases">
        <title>Annotation for the trematode Fasciola gigantica.</title>
        <authorList>
            <person name="Choi Y.-J."/>
        </authorList>
    </citation>
    <scope>NUCLEOTIDE SEQUENCE [LARGE SCALE GENOMIC DNA]</scope>
    <source>
        <strain evidence="1">Uganda_cow_1</strain>
    </source>
</reference>
<dbReference type="OrthoDB" id="6260040at2759"/>
<dbReference type="Proteomes" id="UP000316759">
    <property type="component" value="Unassembled WGS sequence"/>
</dbReference>